<dbReference type="EMBL" id="CAMGYJ010000002">
    <property type="protein sequence ID" value="CAI0377013.1"/>
    <property type="molecule type" value="Genomic_DNA"/>
</dbReference>
<comment type="caution">
    <text evidence="10">The sequence shown here is derived from an EMBL/GenBank/DDBJ whole genome shotgun (WGS) entry which is preliminary data.</text>
</comment>
<name>A0AAV0GXD0_9ROSI</name>
<feature type="domain" description="AN1-type" evidence="9">
    <location>
        <begin position="95"/>
        <end position="145"/>
    </location>
</feature>
<evidence type="ECO:0000259" key="9">
    <source>
        <dbReference type="PROSITE" id="PS51039"/>
    </source>
</evidence>
<evidence type="ECO:0000259" key="8">
    <source>
        <dbReference type="PROSITE" id="PS50157"/>
    </source>
</evidence>
<dbReference type="SMART" id="SM00154">
    <property type="entry name" value="ZnF_AN1"/>
    <property type="match status" value="2"/>
</dbReference>
<feature type="domain" description="AN1-type" evidence="9">
    <location>
        <begin position="7"/>
        <end position="55"/>
    </location>
</feature>
<dbReference type="PROSITE" id="PS51039">
    <property type="entry name" value="ZF_AN1"/>
    <property type="match status" value="2"/>
</dbReference>
<protein>
    <submittedName>
        <fullName evidence="10">Uncharacterized protein</fullName>
    </submittedName>
</protein>
<dbReference type="AlphaFoldDB" id="A0AAV0GXD0"/>
<evidence type="ECO:0000313" key="10">
    <source>
        <dbReference type="EMBL" id="CAI0377013.1"/>
    </source>
</evidence>
<dbReference type="Gene3D" id="3.30.160.60">
    <property type="entry name" value="Classic Zinc Finger"/>
    <property type="match status" value="1"/>
</dbReference>
<keyword evidence="11" id="KW-1185">Reference proteome</keyword>
<keyword evidence="3" id="KW-0677">Repeat</keyword>
<dbReference type="FunFam" id="4.10.1110.10:FF:000003">
    <property type="entry name" value="AN1-type zinc finger protein 2B isoform X1"/>
    <property type="match status" value="1"/>
</dbReference>
<feature type="compositionally biased region" description="Basic and acidic residues" evidence="7">
    <location>
        <begin position="632"/>
        <end position="648"/>
    </location>
</feature>
<dbReference type="InterPro" id="IPR055296">
    <property type="entry name" value="SRL2-like"/>
</dbReference>
<feature type="region of interest" description="Disordered" evidence="7">
    <location>
        <begin position="632"/>
        <end position="654"/>
    </location>
</feature>
<evidence type="ECO:0000256" key="7">
    <source>
        <dbReference type="SAM" id="MobiDB-lite"/>
    </source>
</evidence>
<dbReference type="Pfam" id="PF01428">
    <property type="entry name" value="zf-AN1"/>
    <property type="match status" value="2"/>
</dbReference>
<dbReference type="InterPro" id="IPR057357">
    <property type="entry name" value="Znf-C2H2_ZFAND2A/B"/>
</dbReference>
<dbReference type="PANTHER" id="PTHR46087:SF9">
    <property type="entry name" value="ARM REPEAT SUPERFAMILY PROTEIN"/>
    <property type="match status" value="1"/>
</dbReference>
<dbReference type="PANTHER" id="PTHR46087">
    <property type="entry name" value="PUTATIVE, EXPRESSED-RELATED"/>
    <property type="match status" value="1"/>
</dbReference>
<feature type="compositionally biased region" description="Low complexity" evidence="7">
    <location>
        <begin position="165"/>
        <end position="178"/>
    </location>
</feature>
<accession>A0AAV0GXD0</accession>
<keyword evidence="4 6" id="KW-0863">Zinc-finger</keyword>
<evidence type="ECO:0000256" key="3">
    <source>
        <dbReference type="ARBA" id="ARBA00022737"/>
    </source>
</evidence>
<feature type="region of interest" description="Disordered" evidence="7">
    <location>
        <begin position="155"/>
        <end position="178"/>
    </location>
</feature>
<dbReference type="SMART" id="SM00355">
    <property type="entry name" value="ZnF_C2H2"/>
    <property type="match status" value="2"/>
</dbReference>
<dbReference type="SUPFAM" id="SSF118310">
    <property type="entry name" value="AN1-like Zinc finger"/>
    <property type="match status" value="2"/>
</dbReference>
<feature type="domain" description="C2H2-type" evidence="8">
    <location>
        <begin position="230"/>
        <end position="258"/>
    </location>
</feature>
<dbReference type="PROSITE" id="PS00028">
    <property type="entry name" value="ZINC_FINGER_C2H2_1"/>
    <property type="match status" value="2"/>
</dbReference>
<sequence>MGTPAFPDLGKHCFVEDCKQLDFLPFTCDRCRQVFCLDHRSYLKHNCPKGDKKDVTVVICPLCAKGVRLIGDEDPNISWETHVNTECDPSNYEKVTKKRKCPVRGCREVLTFSNTIKCRDCTKDHCLKHRFGPDHTCPGPRKPDAGFQFMSLLSRSQKEEPPRPNNRAPPTTTSSATNWTSNFLSAASNVRASAEAGVSKLGRELSQAWLTARDGIGPSSSSGGGAEMDEQCPQCGAKFASVMTLVDHVEKVHEKKNQQQSRVLKLPVDVCPKCSKGFRDPVDLVEHVERDHGASSDLGMVVVGRPAEREKESLNMSAVSGVLSRQVLPACGSLCFFCPALRARSRQPIKRYKKLISEIFPKNQVWFMGEHSHISAEFDNIVSVVLENYGNPEDVHEEQGNQNQWEQEVVKNEEQGSTSSEMLTRVPSWGTIVKENGELNVTEEDSRNPCFWARICLQNMAKLGQEATNIRRILESLFRYFDSSDQWSLDHGLALPVLNDMQILMEKSGPILEMMAVVLENLSAVTIIARTTITSVYRTAQIVASLPNLHYQSKTFPEALFHQLLLAMVHPDYETRVGAHRIFSVVLVPSAVFPRPVSTGLDLKRQAEVERTLSRTVSVFSSSAALFEKLKREKASSRENSSHGHKVDAGSAGKMQNGMLDRLRSSANQGKNIATDGPSLADEKSISNLNKDATILRLSSHQISLLLSSICAQSISPENMPENFEAISNTFSLVLLFSRGKNSSHEVLVRSFQLAFSLRNIAVSDEVSLAISRRRSLYTMAIAMILFSSKAYGIVPLVSSAKLILAEKIVDPFLRLVEDRKLQAVSGETANTKVAYGSKEDGKLASKAISSISITGEQSKEYFAAEITKTLSNLSESELSIIKQQLLEEFLIDDTCPLPAPSSRDTAHQNQLDAKDDSLESDDFIESLEGVANRNKQPALQSHDVLSVNELLESALETANQVGRMSVTAPDVPYEEMALHCEKLLIGKQKKMSHVMSLHIRLGSSPLLDKNSTAVPQRPPLIPLALQCATEYQNQGNSLRLPASSPYDKFLKAAGC</sequence>
<evidence type="ECO:0000256" key="5">
    <source>
        <dbReference type="ARBA" id="ARBA00022833"/>
    </source>
</evidence>
<dbReference type="Gene3D" id="4.10.1110.10">
    <property type="entry name" value="AN1-like Zinc finger"/>
    <property type="match status" value="2"/>
</dbReference>
<organism evidence="10 11">
    <name type="scientific">Linum tenue</name>
    <dbReference type="NCBI Taxonomy" id="586396"/>
    <lineage>
        <taxon>Eukaryota</taxon>
        <taxon>Viridiplantae</taxon>
        <taxon>Streptophyta</taxon>
        <taxon>Embryophyta</taxon>
        <taxon>Tracheophyta</taxon>
        <taxon>Spermatophyta</taxon>
        <taxon>Magnoliopsida</taxon>
        <taxon>eudicotyledons</taxon>
        <taxon>Gunneridae</taxon>
        <taxon>Pentapetalae</taxon>
        <taxon>rosids</taxon>
        <taxon>fabids</taxon>
        <taxon>Malpighiales</taxon>
        <taxon>Linaceae</taxon>
        <taxon>Linum</taxon>
    </lineage>
</organism>
<evidence type="ECO:0000256" key="2">
    <source>
        <dbReference type="ARBA" id="ARBA00022723"/>
    </source>
</evidence>
<gene>
    <name evidence="10" type="ORF">LITE_LOCUS1274</name>
</gene>
<comment type="function">
    <text evidence="1">May be involved in environmental stress response.</text>
</comment>
<dbReference type="InterPro" id="IPR000058">
    <property type="entry name" value="Znf_AN1"/>
</dbReference>
<evidence type="ECO:0000256" key="4">
    <source>
        <dbReference type="ARBA" id="ARBA00022771"/>
    </source>
</evidence>
<dbReference type="InterPro" id="IPR035896">
    <property type="entry name" value="AN1-like_Znf"/>
</dbReference>
<proteinExistence type="predicted"/>
<dbReference type="PROSITE" id="PS50157">
    <property type="entry name" value="ZINC_FINGER_C2H2_2"/>
    <property type="match status" value="1"/>
</dbReference>
<dbReference type="GO" id="GO:0008270">
    <property type="term" value="F:zinc ion binding"/>
    <property type="evidence" value="ECO:0007669"/>
    <property type="project" value="UniProtKB-KW"/>
</dbReference>
<keyword evidence="2" id="KW-0479">Metal-binding</keyword>
<evidence type="ECO:0000313" key="11">
    <source>
        <dbReference type="Proteomes" id="UP001154282"/>
    </source>
</evidence>
<evidence type="ECO:0000256" key="6">
    <source>
        <dbReference type="PROSITE-ProRule" id="PRU00042"/>
    </source>
</evidence>
<dbReference type="Pfam" id="PF25403">
    <property type="entry name" value="zf-C2H2_ZFAND2"/>
    <property type="match status" value="1"/>
</dbReference>
<reference evidence="10" key="1">
    <citation type="submission" date="2022-08" db="EMBL/GenBank/DDBJ databases">
        <authorList>
            <person name="Gutierrez-Valencia J."/>
        </authorList>
    </citation>
    <scope>NUCLEOTIDE SEQUENCE</scope>
</reference>
<dbReference type="Proteomes" id="UP001154282">
    <property type="component" value="Unassembled WGS sequence"/>
</dbReference>
<keyword evidence="5" id="KW-0862">Zinc</keyword>
<dbReference type="InterPro" id="IPR013087">
    <property type="entry name" value="Znf_C2H2_type"/>
</dbReference>
<evidence type="ECO:0000256" key="1">
    <source>
        <dbReference type="ARBA" id="ARBA00003732"/>
    </source>
</evidence>